<evidence type="ECO:0000313" key="3">
    <source>
        <dbReference type="Proteomes" id="UP000229570"/>
    </source>
</evidence>
<organism evidence="2 3">
    <name type="scientific">Candidatus Roizmanbacteria bacterium CG11_big_fil_rev_8_21_14_0_20_35_14</name>
    <dbReference type="NCBI Taxonomy" id="1974855"/>
    <lineage>
        <taxon>Bacteria</taxon>
        <taxon>Candidatus Roizmaniibacteriota</taxon>
    </lineage>
</organism>
<sequence>MAKSLGAALATPPPDASAARGKFESAESRRFSKKKFEPTFFAIIDKSWQLFFARAIFCACKAQFTNSLIGSSQTVPFLEICDFFSSNFSFSSNNSFFFCL</sequence>
<reference evidence="2 3" key="1">
    <citation type="submission" date="2017-09" db="EMBL/GenBank/DDBJ databases">
        <title>Depth-based differentiation of microbial function through sediment-hosted aquifers and enrichment of novel symbionts in the deep terrestrial subsurface.</title>
        <authorList>
            <person name="Probst A.J."/>
            <person name="Ladd B."/>
            <person name="Jarett J.K."/>
            <person name="Geller-Mcgrath D.E."/>
            <person name="Sieber C.M."/>
            <person name="Emerson J.B."/>
            <person name="Anantharaman K."/>
            <person name="Thomas B.C."/>
            <person name="Malmstrom R."/>
            <person name="Stieglmeier M."/>
            <person name="Klingl A."/>
            <person name="Woyke T."/>
            <person name="Ryan C.M."/>
            <person name="Banfield J.F."/>
        </authorList>
    </citation>
    <scope>NUCLEOTIDE SEQUENCE [LARGE SCALE GENOMIC DNA]</scope>
    <source>
        <strain evidence="2">CG11_big_fil_rev_8_21_14_0_20_35_14</strain>
    </source>
</reference>
<protein>
    <submittedName>
        <fullName evidence="2">Uncharacterized protein</fullName>
    </submittedName>
</protein>
<dbReference type="AlphaFoldDB" id="A0A2H0KP12"/>
<evidence type="ECO:0000313" key="2">
    <source>
        <dbReference type="EMBL" id="PIQ72124.1"/>
    </source>
</evidence>
<proteinExistence type="predicted"/>
<feature type="region of interest" description="Disordered" evidence="1">
    <location>
        <begin position="1"/>
        <end position="22"/>
    </location>
</feature>
<accession>A0A2H0KP12</accession>
<dbReference type="EMBL" id="PCVL01000074">
    <property type="protein sequence ID" value="PIQ72124.1"/>
    <property type="molecule type" value="Genomic_DNA"/>
</dbReference>
<gene>
    <name evidence="2" type="ORF">COV86_04765</name>
</gene>
<comment type="caution">
    <text evidence="2">The sequence shown here is derived from an EMBL/GenBank/DDBJ whole genome shotgun (WGS) entry which is preliminary data.</text>
</comment>
<evidence type="ECO:0000256" key="1">
    <source>
        <dbReference type="SAM" id="MobiDB-lite"/>
    </source>
</evidence>
<dbReference type="Proteomes" id="UP000229570">
    <property type="component" value="Unassembled WGS sequence"/>
</dbReference>
<name>A0A2H0KP12_9BACT</name>